<gene>
    <name evidence="2" type="ORF">LCGC14_1193800</name>
</gene>
<evidence type="ECO:0000313" key="2">
    <source>
        <dbReference type="EMBL" id="KKM94890.1"/>
    </source>
</evidence>
<feature type="transmembrane region" description="Helical" evidence="1">
    <location>
        <begin position="331"/>
        <end position="349"/>
    </location>
</feature>
<comment type="caution">
    <text evidence="2">The sequence shown here is derived from an EMBL/GenBank/DDBJ whole genome shotgun (WGS) entry which is preliminary data.</text>
</comment>
<accession>A0A0F9P1D3</accession>
<name>A0A0F9P1D3_9ZZZZ</name>
<keyword evidence="1" id="KW-1133">Transmembrane helix</keyword>
<evidence type="ECO:0000256" key="1">
    <source>
        <dbReference type="SAM" id="Phobius"/>
    </source>
</evidence>
<keyword evidence="1" id="KW-0472">Membrane</keyword>
<organism evidence="2">
    <name type="scientific">marine sediment metagenome</name>
    <dbReference type="NCBI Taxonomy" id="412755"/>
    <lineage>
        <taxon>unclassified sequences</taxon>
        <taxon>metagenomes</taxon>
        <taxon>ecological metagenomes</taxon>
    </lineage>
</organism>
<reference evidence="2" key="1">
    <citation type="journal article" date="2015" name="Nature">
        <title>Complex archaea that bridge the gap between prokaryotes and eukaryotes.</title>
        <authorList>
            <person name="Spang A."/>
            <person name="Saw J.H."/>
            <person name="Jorgensen S.L."/>
            <person name="Zaremba-Niedzwiedzka K."/>
            <person name="Martijn J."/>
            <person name="Lind A.E."/>
            <person name="van Eijk R."/>
            <person name="Schleper C."/>
            <person name="Guy L."/>
            <person name="Ettema T.J."/>
        </authorList>
    </citation>
    <scope>NUCLEOTIDE SEQUENCE</scope>
</reference>
<sequence length="362" mass="40668">MNNDGRPFTRIRTGAFYIYKCLWAPWEQEQLSQISERGIKSCVPDTDGDGLPDNWEKYYGLDPLNDMGIHGAMGDPDFDALLNGWEFFFGTDPFNPDSDYGGQADISEIYNSQNPLDPGDDIIKKFPMVRILPGNNSVLFLMPNASYGSYSNLAIFRSLDPLNGYSLVSSGPYSSLEVFNDTTVSNYITYYYKFLANSTTASIWTFSKIYKVIPKLNVLAPEASIQINNGNKTTKSNLVTVQVIISPNDETPNKAFPSTHMRIGQSASSVLKASWIPFNPQFPVLFPNITGVHFVFVQLKDNQIIPEISPLFSAGIKYTGEEPSSIGMETFFTLFMITVDFAVITVIVYRKKRKQLKIKKFE</sequence>
<dbReference type="EMBL" id="LAZR01006079">
    <property type="protein sequence ID" value="KKM94890.1"/>
    <property type="molecule type" value="Genomic_DNA"/>
</dbReference>
<protein>
    <submittedName>
        <fullName evidence="2">Uncharacterized protein</fullName>
    </submittedName>
</protein>
<keyword evidence="1" id="KW-0812">Transmembrane</keyword>
<proteinExistence type="predicted"/>
<dbReference type="AlphaFoldDB" id="A0A0F9P1D3"/>